<accession>A0A2Z2KBC3</accession>
<protein>
    <submittedName>
        <fullName evidence="1">Uncharacterized protein</fullName>
    </submittedName>
</protein>
<dbReference type="EMBL" id="CP021780">
    <property type="protein sequence ID" value="ASA20935.1"/>
    <property type="molecule type" value="Genomic_DNA"/>
</dbReference>
<name>A0A2Z2KBC3_9BACL</name>
<keyword evidence="2" id="KW-1185">Reference proteome</keyword>
<proteinExistence type="predicted"/>
<sequence length="66" mass="7559">MKVSELIEKLQEIPNKDAEVNVHHWLLATKTDKVILSWSKVTGILVPLDGEYNQITIETDKVEEDI</sequence>
<evidence type="ECO:0000313" key="2">
    <source>
        <dbReference type="Proteomes" id="UP000249890"/>
    </source>
</evidence>
<dbReference type="Proteomes" id="UP000249890">
    <property type="component" value="Chromosome"/>
</dbReference>
<reference evidence="1 2" key="1">
    <citation type="submission" date="2017-06" db="EMBL/GenBank/DDBJ databases">
        <title>Complete genome sequence of Paenibacillus donghaensis KCTC 13049T isolated from East Sea sediment, South Korea.</title>
        <authorList>
            <person name="Jung B.K."/>
            <person name="Hong S.-J."/>
            <person name="Shin J.-H."/>
        </authorList>
    </citation>
    <scope>NUCLEOTIDE SEQUENCE [LARGE SCALE GENOMIC DNA]</scope>
    <source>
        <strain evidence="1 2">KCTC 13049</strain>
    </source>
</reference>
<dbReference type="KEGG" id="pdh:B9T62_09150"/>
<evidence type="ECO:0000313" key="1">
    <source>
        <dbReference type="EMBL" id="ASA20935.1"/>
    </source>
</evidence>
<dbReference type="AlphaFoldDB" id="A0A2Z2KBC3"/>
<gene>
    <name evidence="1" type="ORF">B9T62_09150</name>
</gene>
<organism evidence="1 2">
    <name type="scientific">Paenibacillus donghaensis</name>
    <dbReference type="NCBI Taxonomy" id="414771"/>
    <lineage>
        <taxon>Bacteria</taxon>
        <taxon>Bacillati</taxon>
        <taxon>Bacillota</taxon>
        <taxon>Bacilli</taxon>
        <taxon>Bacillales</taxon>
        <taxon>Paenibacillaceae</taxon>
        <taxon>Paenibacillus</taxon>
    </lineage>
</organism>